<keyword evidence="1" id="KW-0732">Signal</keyword>
<protein>
    <recommendedName>
        <fullName evidence="4">Bys1 family protein</fullName>
    </recommendedName>
</protein>
<gene>
    <name evidence="2" type="ORF">BDV96DRAFT_599044</name>
</gene>
<feature type="chain" id="PRO_5025665699" description="Bys1 family protein" evidence="1">
    <location>
        <begin position="19"/>
        <end position="168"/>
    </location>
</feature>
<accession>A0A6A5ZA13</accession>
<dbReference type="PANTHER" id="PTHR36195">
    <property type="entry name" value="DOMAIN PROTEIN, PUTATIVE (AFU_ORTHOLOGUE AFUA_5G01990)-RELATED-RELATED"/>
    <property type="match status" value="1"/>
</dbReference>
<evidence type="ECO:0000313" key="2">
    <source>
        <dbReference type="EMBL" id="KAF2116310.1"/>
    </source>
</evidence>
<reference evidence="2" key="1">
    <citation type="journal article" date="2020" name="Stud. Mycol.">
        <title>101 Dothideomycetes genomes: a test case for predicting lifestyles and emergence of pathogens.</title>
        <authorList>
            <person name="Haridas S."/>
            <person name="Albert R."/>
            <person name="Binder M."/>
            <person name="Bloem J."/>
            <person name="Labutti K."/>
            <person name="Salamov A."/>
            <person name="Andreopoulos B."/>
            <person name="Baker S."/>
            <person name="Barry K."/>
            <person name="Bills G."/>
            <person name="Bluhm B."/>
            <person name="Cannon C."/>
            <person name="Castanera R."/>
            <person name="Culley D."/>
            <person name="Daum C."/>
            <person name="Ezra D."/>
            <person name="Gonzalez J."/>
            <person name="Henrissat B."/>
            <person name="Kuo A."/>
            <person name="Liang C."/>
            <person name="Lipzen A."/>
            <person name="Lutzoni F."/>
            <person name="Magnuson J."/>
            <person name="Mondo S."/>
            <person name="Nolan M."/>
            <person name="Ohm R."/>
            <person name="Pangilinan J."/>
            <person name="Park H.-J."/>
            <person name="Ramirez L."/>
            <person name="Alfaro M."/>
            <person name="Sun H."/>
            <person name="Tritt A."/>
            <person name="Yoshinaga Y."/>
            <person name="Zwiers L.-H."/>
            <person name="Turgeon B."/>
            <person name="Goodwin S."/>
            <person name="Spatafora J."/>
            <person name="Crous P."/>
            <person name="Grigoriev I."/>
        </authorList>
    </citation>
    <scope>NUCLEOTIDE SEQUENCE</scope>
    <source>
        <strain evidence="2">CBS 627.86</strain>
    </source>
</reference>
<keyword evidence="3" id="KW-1185">Reference proteome</keyword>
<evidence type="ECO:0000256" key="1">
    <source>
        <dbReference type="SAM" id="SignalP"/>
    </source>
</evidence>
<dbReference type="EMBL" id="ML977321">
    <property type="protein sequence ID" value="KAF2116310.1"/>
    <property type="molecule type" value="Genomic_DNA"/>
</dbReference>
<evidence type="ECO:0008006" key="4">
    <source>
        <dbReference type="Google" id="ProtNLM"/>
    </source>
</evidence>
<dbReference type="PANTHER" id="PTHR36195:SF4">
    <property type="entry name" value="DOMAIN PROTEIN, PUTATIVE (AFU_ORTHOLOGUE AFUA_5G01990)-RELATED"/>
    <property type="match status" value="1"/>
</dbReference>
<name>A0A6A5ZA13_9PLEO</name>
<dbReference type="Proteomes" id="UP000799770">
    <property type="component" value="Unassembled WGS sequence"/>
</dbReference>
<dbReference type="AlphaFoldDB" id="A0A6A5ZA13"/>
<proteinExistence type="predicted"/>
<sequence length="168" mass="18142">MLFKSLLTVLTLAASVIAAPTTTHTTGYAIVVNNLDQDLWVWSVDSQPHGPKLLPKKTRAGSAYTESYRYDPATGIAIKIATKEDGLYSGGGVLQLAYTLNDKENSIYYDLSAVNQLDDFVKNNKLTVTGSPGTDAPTIVWDHVQTPPKPDTKAYHGDTVDLTLTIGS</sequence>
<dbReference type="InterPro" id="IPR006771">
    <property type="entry name" value="CetA-like"/>
</dbReference>
<dbReference type="OrthoDB" id="3682664at2759"/>
<feature type="signal peptide" evidence="1">
    <location>
        <begin position="1"/>
        <end position="18"/>
    </location>
</feature>
<evidence type="ECO:0000313" key="3">
    <source>
        <dbReference type="Proteomes" id="UP000799770"/>
    </source>
</evidence>
<organism evidence="2 3">
    <name type="scientific">Lophiotrema nucula</name>
    <dbReference type="NCBI Taxonomy" id="690887"/>
    <lineage>
        <taxon>Eukaryota</taxon>
        <taxon>Fungi</taxon>
        <taxon>Dikarya</taxon>
        <taxon>Ascomycota</taxon>
        <taxon>Pezizomycotina</taxon>
        <taxon>Dothideomycetes</taxon>
        <taxon>Pleosporomycetidae</taxon>
        <taxon>Pleosporales</taxon>
        <taxon>Lophiotremataceae</taxon>
        <taxon>Lophiotrema</taxon>
    </lineage>
</organism>
<dbReference type="Pfam" id="PF04681">
    <property type="entry name" value="Bys1"/>
    <property type="match status" value="1"/>
</dbReference>